<name>N1QXY2_AEGTA</name>
<evidence type="ECO:0000259" key="1">
    <source>
        <dbReference type="Pfam" id="PF00646"/>
    </source>
</evidence>
<reference evidence="2" key="1">
    <citation type="submission" date="2015-06" db="UniProtKB">
        <authorList>
            <consortium name="EnsemblPlants"/>
        </authorList>
    </citation>
    <scope>IDENTIFICATION</scope>
</reference>
<dbReference type="AlphaFoldDB" id="N1QXY2"/>
<dbReference type="EnsemblPlants" id="EMT16693">
    <property type="protein sequence ID" value="EMT16693"/>
    <property type="gene ID" value="F775_04559"/>
</dbReference>
<evidence type="ECO:0000313" key="2">
    <source>
        <dbReference type="EnsemblPlants" id="EMT16693"/>
    </source>
</evidence>
<dbReference type="PANTHER" id="PTHR32133:SF411">
    <property type="entry name" value="F-BOX DOMAIN-CONTAINING PROTEIN"/>
    <property type="match status" value="1"/>
</dbReference>
<dbReference type="InterPro" id="IPR036047">
    <property type="entry name" value="F-box-like_dom_sf"/>
</dbReference>
<dbReference type="PANTHER" id="PTHR32133">
    <property type="entry name" value="OS07G0120400 PROTEIN"/>
    <property type="match status" value="1"/>
</dbReference>
<dbReference type="InterPro" id="IPR001810">
    <property type="entry name" value="F-box_dom"/>
</dbReference>
<organism evidence="2">
    <name type="scientific">Aegilops tauschii</name>
    <name type="common">Tausch's goatgrass</name>
    <name type="synonym">Aegilops squarrosa</name>
    <dbReference type="NCBI Taxonomy" id="37682"/>
    <lineage>
        <taxon>Eukaryota</taxon>
        <taxon>Viridiplantae</taxon>
        <taxon>Streptophyta</taxon>
        <taxon>Embryophyta</taxon>
        <taxon>Tracheophyta</taxon>
        <taxon>Spermatophyta</taxon>
        <taxon>Magnoliopsida</taxon>
        <taxon>Liliopsida</taxon>
        <taxon>Poales</taxon>
        <taxon>Poaceae</taxon>
        <taxon>BOP clade</taxon>
        <taxon>Pooideae</taxon>
        <taxon>Triticodae</taxon>
        <taxon>Triticeae</taxon>
        <taxon>Triticinae</taxon>
        <taxon>Aegilops</taxon>
    </lineage>
</organism>
<feature type="domain" description="F-box" evidence="1">
    <location>
        <begin position="3"/>
        <end position="36"/>
    </location>
</feature>
<dbReference type="SUPFAM" id="SSF81383">
    <property type="entry name" value="F-box domain"/>
    <property type="match status" value="1"/>
</dbReference>
<protein>
    <recommendedName>
        <fullName evidence="1">F-box domain-containing protein</fullName>
    </recommendedName>
</protein>
<dbReference type="Pfam" id="PF00646">
    <property type="entry name" value="F-box"/>
    <property type="match status" value="1"/>
</dbReference>
<sequence>MPLPDELLEEIFLRLPPDESECLVRASLASKLWLGLLTGARFRGRYSELHGARPATTLGFFYTWPKDGGPRGEEPVPYPHFVPTTKFAARIPDDDEWREWEWEDYAAWDCRHGRLLFGERDRGPGQLIVWDPITADWTSLNASRDYTEASSRAAAVPCARIGCGHRSCYWGDPFLVVFVYLFDTVAYASVFEDTTRRRIETCSGLDLPFHARIEPMPPVLAGDALHFMLAYEDDDHPVGVLKYNVVSNRLSLIDAPCSWSITADDSILLMATEDGSLGFAHVDGLTLYLWSRQMGSDGVAAWTRARVIHLKELLPIQNPEKRVIRLVGSVEGSDVIFVATDLGIYQMKLKTLRWRKIWKSEKFCALFPYMSFYGPEGTNLSLNEPELAEFAKMEDEAIEAEVTQDEDEAIGDEVTEDED</sequence>
<accession>N1QXY2</accession>
<dbReference type="SUPFAM" id="SSF82171">
    <property type="entry name" value="DPP6 N-terminal domain-like"/>
    <property type="match status" value="1"/>
</dbReference>
<proteinExistence type="predicted"/>
<dbReference type="ExpressionAtlas" id="N1QXY2">
    <property type="expression patterns" value="baseline"/>
</dbReference>